<name>A0A495VTS6_9PSEU</name>
<reference evidence="2 3" key="1">
    <citation type="submission" date="2018-10" db="EMBL/GenBank/DDBJ databases">
        <title>Sequencing the genomes of 1000 actinobacteria strains.</title>
        <authorList>
            <person name="Klenk H.-P."/>
        </authorList>
    </citation>
    <scope>NUCLEOTIDE SEQUENCE [LARGE SCALE GENOMIC DNA]</scope>
    <source>
        <strain evidence="2 3">DSM 43800</strain>
    </source>
</reference>
<feature type="transmembrane region" description="Helical" evidence="1">
    <location>
        <begin position="16"/>
        <end position="39"/>
    </location>
</feature>
<dbReference type="EMBL" id="RBXO01000001">
    <property type="protein sequence ID" value="RKT52107.1"/>
    <property type="molecule type" value="Genomic_DNA"/>
</dbReference>
<evidence type="ECO:0000256" key="1">
    <source>
        <dbReference type="SAM" id="Phobius"/>
    </source>
</evidence>
<dbReference type="RefSeq" id="WP_147454983.1">
    <property type="nucleotide sequence ID" value="NZ_RBXO01000001.1"/>
</dbReference>
<dbReference type="Proteomes" id="UP000282084">
    <property type="component" value="Unassembled WGS sequence"/>
</dbReference>
<evidence type="ECO:0000313" key="3">
    <source>
        <dbReference type="Proteomes" id="UP000282084"/>
    </source>
</evidence>
<keyword evidence="1" id="KW-1133">Transmembrane helix</keyword>
<evidence type="ECO:0000313" key="2">
    <source>
        <dbReference type="EMBL" id="RKT52107.1"/>
    </source>
</evidence>
<keyword evidence="3" id="KW-1185">Reference proteome</keyword>
<accession>A0A495VTS6</accession>
<proteinExistence type="predicted"/>
<keyword evidence="1" id="KW-0812">Transmembrane</keyword>
<dbReference type="AlphaFoldDB" id="A0A495VTS6"/>
<organism evidence="2 3">
    <name type="scientific">Saccharothrix australiensis</name>
    <dbReference type="NCBI Taxonomy" id="2072"/>
    <lineage>
        <taxon>Bacteria</taxon>
        <taxon>Bacillati</taxon>
        <taxon>Actinomycetota</taxon>
        <taxon>Actinomycetes</taxon>
        <taxon>Pseudonocardiales</taxon>
        <taxon>Pseudonocardiaceae</taxon>
        <taxon>Saccharothrix</taxon>
    </lineage>
</organism>
<protein>
    <submittedName>
        <fullName evidence="2">Uncharacterized protein</fullName>
    </submittedName>
</protein>
<gene>
    <name evidence="2" type="ORF">C8E97_0607</name>
</gene>
<dbReference type="OrthoDB" id="4556630at2"/>
<keyword evidence="1" id="KW-0472">Membrane</keyword>
<comment type="caution">
    <text evidence="2">The sequence shown here is derived from an EMBL/GenBank/DDBJ whole genome shotgun (WGS) entry which is preliminary data.</text>
</comment>
<sequence length="122" mass="13050">MMIPVDTTTRGRLAKVLLFVLGAIVGTGLTAVLLVVLLLPTTSTISSDPGEPGVWVKRSDTLLGLPDHEVWLGRAEDRGHVVEIPNGWGHSPEVDRRPDGVELRFDNGGRIFVPASAYGGGR</sequence>